<dbReference type="Proteomes" id="UP000831701">
    <property type="component" value="Chromosome 8"/>
</dbReference>
<keyword evidence="2" id="KW-1185">Reference proteome</keyword>
<dbReference type="EMBL" id="CM041538">
    <property type="protein sequence ID" value="KAI3368992.1"/>
    <property type="molecule type" value="Genomic_DNA"/>
</dbReference>
<sequence length="281" mass="31968">MSLPESQDNSEDDALYNFIFEWKAWDDEEKREIVQIPFRCRHTPTKTDTKQSHANDAVNLVKCYTVGNAERIDMDALENIQGIPELTMNKDEKPQTTAGANITDYFNYGFDEESWSVDFSKQLTLSAANRKLAAKNMVATEMSPEEERITSYLPGPSRGNCLFAYTLPPSVSPSTSRSVPFSGRVIANAWERYRQQEKCDNDRDGLRDHGHNKLRGRDRAKDRDSCSSSHDRLGRSKRGTGTLQSEGTNATTALEDPQEKGERQRQRELRDNSKGWQKASY</sequence>
<reference evidence="1" key="1">
    <citation type="submission" date="2022-04" db="EMBL/GenBank/DDBJ databases">
        <title>Jade perch genome.</title>
        <authorList>
            <person name="Chao B."/>
        </authorList>
    </citation>
    <scope>NUCLEOTIDE SEQUENCE</scope>
    <source>
        <strain evidence="1">CB-2022</strain>
    </source>
</reference>
<accession>A0ACB8WNX5</accession>
<proteinExistence type="predicted"/>
<comment type="caution">
    <text evidence="1">The sequence shown here is derived from an EMBL/GenBank/DDBJ whole genome shotgun (WGS) entry which is preliminary data.</text>
</comment>
<name>A0ACB8WNX5_9TELE</name>
<evidence type="ECO:0000313" key="2">
    <source>
        <dbReference type="Proteomes" id="UP000831701"/>
    </source>
</evidence>
<organism evidence="1 2">
    <name type="scientific">Scortum barcoo</name>
    <name type="common">barcoo grunter</name>
    <dbReference type="NCBI Taxonomy" id="214431"/>
    <lineage>
        <taxon>Eukaryota</taxon>
        <taxon>Metazoa</taxon>
        <taxon>Chordata</taxon>
        <taxon>Craniata</taxon>
        <taxon>Vertebrata</taxon>
        <taxon>Euteleostomi</taxon>
        <taxon>Actinopterygii</taxon>
        <taxon>Neopterygii</taxon>
        <taxon>Teleostei</taxon>
        <taxon>Neoteleostei</taxon>
        <taxon>Acanthomorphata</taxon>
        <taxon>Eupercaria</taxon>
        <taxon>Centrarchiformes</taxon>
        <taxon>Terapontoidei</taxon>
        <taxon>Terapontidae</taxon>
        <taxon>Scortum</taxon>
    </lineage>
</organism>
<gene>
    <name evidence="1" type="ORF">L3Q82_025970</name>
</gene>
<feature type="non-terminal residue" evidence="1">
    <location>
        <position position="281"/>
    </location>
</feature>
<evidence type="ECO:0000313" key="1">
    <source>
        <dbReference type="EMBL" id="KAI3368992.1"/>
    </source>
</evidence>
<protein>
    <submittedName>
        <fullName evidence="1">Uncharacterized protein</fullName>
    </submittedName>
</protein>